<evidence type="ECO:0000313" key="4">
    <source>
        <dbReference type="Proteomes" id="UP000219688"/>
    </source>
</evidence>
<dbReference type="InterPro" id="IPR029063">
    <property type="entry name" value="SAM-dependent_MTases_sf"/>
</dbReference>
<evidence type="ECO:0000256" key="2">
    <source>
        <dbReference type="ARBA" id="ARBA00022679"/>
    </source>
</evidence>
<keyword evidence="1 3" id="KW-0489">Methyltransferase</keyword>
<dbReference type="RefSeq" id="WP_097188456.1">
    <property type="nucleotide sequence ID" value="NZ_OBQK01000007.1"/>
</dbReference>
<protein>
    <submittedName>
        <fullName evidence="3">SAM-dependent methyltransferase, MidA family</fullName>
    </submittedName>
</protein>
<dbReference type="Pfam" id="PF02636">
    <property type="entry name" value="Methyltransf_28"/>
    <property type="match status" value="1"/>
</dbReference>
<evidence type="ECO:0000313" key="3">
    <source>
        <dbReference type="EMBL" id="SOC56328.1"/>
    </source>
</evidence>
<sequence length="333" mass="35478">MTAATTPPVRAPWRTAWQEALYGEDGFYRSSAPAEHFATSVQGVPGAGEVLAEAVLALARRHGCPAVVDVGAGRGELLGHLRRLEPALRLTGVDVVARPDGLEVDDWLVSPGGAALPPTLTGLRDTLVLAHEWLDVVPCPVAERDTDGVWRAVTVAPDGTEGRGAPLAGPDLAWADRWLGPEVLRAEVGRTRDLAWAELVRRVDLGVVVAVDYGHTRADRPHHGTLTGFRSGREVEPVPDGSCDLTAHVAVDSLQDVTVDHRPTRCHVSRQWEVLRDLLPAPTAPAPTDQPPRELARTDPSAYLAALARRGALAALTAPGGLGSFRWVVAVRG</sequence>
<dbReference type="GO" id="GO:0032259">
    <property type="term" value="P:methylation"/>
    <property type="evidence" value="ECO:0007669"/>
    <property type="project" value="UniProtKB-KW"/>
</dbReference>
<dbReference type="SUPFAM" id="SSF53335">
    <property type="entry name" value="S-adenosyl-L-methionine-dependent methyltransferases"/>
    <property type="match status" value="1"/>
</dbReference>
<dbReference type="GO" id="GO:0008168">
    <property type="term" value="F:methyltransferase activity"/>
    <property type="evidence" value="ECO:0007669"/>
    <property type="project" value="UniProtKB-KW"/>
</dbReference>
<dbReference type="InterPro" id="IPR038375">
    <property type="entry name" value="NDUFAF7_sf"/>
</dbReference>
<gene>
    <name evidence="3" type="ORF">SAMN05421879_107108</name>
</gene>
<name>A0A285VRV6_9MICO</name>
<dbReference type="EMBL" id="OBQK01000007">
    <property type="protein sequence ID" value="SOC56328.1"/>
    <property type="molecule type" value="Genomic_DNA"/>
</dbReference>
<evidence type="ECO:0000256" key="1">
    <source>
        <dbReference type="ARBA" id="ARBA00022603"/>
    </source>
</evidence>
<dbReference type="Gene3D" id="3.40.50.12710">
    <property type="match status" value="1"/>
</dbReference>
<dbReference type="Proteomes" id="UP000219688">
    <property type="component" value="Unassembled WGS sequence"/>
</dbReference>
<reference evidence="4" key="1">
    <citation type="submission" date="2017-08" db="EMBL/GenBank/DDBJ databases">
        <authorList>
            <person name="Varghese N."/>
            <person name="Submissions S."/>
        </authorList>
    </citation>
    <scope>NUCLEOTIDE SEQUENCE [LARGE SCALE GENOMIC DNA]</scope>
    <source>
        <strain evidence="4">USBA17B2</strain>
    </source>
</reference>
<dbReference type="InterPro" id="IPR003788">
    <property type="entry name" value="NDUFAF7"/>
</dbReference>
<proteinExistence type="predicted"/>
<organism evidence="3 4">
    <name type="scientific">Ornithinimicrobium cerasi</name>
    <dbReference type="NCBI Taxonomy" id="2248773"/>
    <lineage>
        <taxon>Bacteria</taxon>
        <taxon>Bacillati</taxon>
        <taxon>Actinomycetota</taxon>
        <taxon>Actinomycetes</taxon>
        <taxon>Micrococcales</taxon>
        <taxon>Ornithinimicrobiaceae</taxon>
        <taxon>Ornithinimicrobium</taxon>
    </lineage>
</organism>
<keyword evidence="4" id="KW-1185">Reference proteome</keyword>
<keyword evidence="2 3" id="KW-0808">Transferase</keyword>
<dbReference type="AlphaFoldDB" id="A0A285VRV6"/>
<accession>A0A285VRV6</accession>